<name>A0ABU0LLE8_9HYPH</name>
<organism evidence="3 4">
    <name type="scientific">Ancylobacter amanitiformis</name>
    <dbReference type="NCBI Taxonomy" id="217069"/>
    <lineage>
        <taxon>Bacteria</taxon>
        <taxon>Pseudomonadati</taxon>
        <taxon>Pseudomonadota</taxon>
        <taxon>Alphaproteobacteria</taxon>
        <taxon>Hyphomicrobiales</taxon>
        <taxon>Xanthobacteraceae</taxon>
        <taxon>Ancylobacter</taxon>
    </lineage>
</organism>
<accession>A0ABU0LLE8</accession>
<dbReference type="PANTHER" id="PTHR37024:SF5">
    <property type="entry name" value="IMPA N-TERMINAL DOMAIN-CONTAINING PROTEIN"/>
    <property type="match status" value="1"/>
</dbReference>
<proteinExistence type="predicted"/>
<comment type="caution">
    <text evidence="3">The sequence shown here is derived from an EMBL/GenBank/DDBJ whole genome shotgun (WGS) entry which is preliminary data.</text>
</comment>
<keyword evidence="4" id="KW-1185">Reference proteome</keyword>
<evidence type="ECO:0000256" key="1">
    <source>
        <dbReference type="SAM" id="MobiDB-lite"/>
    </source>
</evidence>
<sequence length="559" mass="59166">MSDTDMAVFEDPRVVAVTAPLAVDAPLGVDVRDDPIFEQIEIEVRRIDTEGPAGVRWAQVASGGLELITTRGRDLLLVSWTIYALTQTERWRGLAVGVSALAPMIVDHWEAILPRRERARVGALDWLTGRMVPLLTEMELEHADAAAALHASAILDQLQPVLASKLVKEQVAIGELVRLLRAKAAQARELVAQSTSAGKAVADAEKTAATASSPDAAPLALPQAAAAPARADHERTVLPPPLAAAVTPPPPPPAPAPDADMGRALSALADSMRLHAARLRDANLADPRSYHLTRLSAWLDITTLPQATGITTQLFPPAAQRLQSLEALQRAGEHDAAIRMIEGMIAAAPFWLDAHRLVCDGLAALGPRHGLAVDAVLAAVAGLVHRLPGLVELTFSDGMPFADAATRDWLNQHAGSGTTAPPEMAGEGLSELQQDVRALIVAGDKAAALDRLTTARAAARDGRQAFEIQILQAQLCLDMDLPGVALPLAVHLQAVSDARSLDCWEPSLALGAAGLAMRAFRHPAAVKLLGEDRLRMAVAATQQRLAALDLRVAARLSHA</sequence>
<evidence type="ECO:0000313" key="3">
    <source>
        <dbReference type="EMBL" id="MDQ0509443.1"/>
    </source>
</evidence>
<dbReference type="Pfam" id="PF06812">
    <property type="entry name" value="ImpA_N"/>
    <property type="match status" value="1"/>
</dbReference>
<feature type="domain" description="ImpA N-terminal" evidence="2">
    <location>
        <begin position="19"/>
        <end position="128"/>
    </location>
</feature>
<dbReference type="InterPro" id="IPR010657">
    <property type="entry name" value="ImpA_N"/>
</dbReference>
<dbReference type="PANTHER" id="PTHR37024">
    <property type="entry name" value="TYPE VI SECRETION SYSTEM DUF2094 AND IMPA-RELATED DOMAIN PROTEIN"/>
    <property type="match status" value="1"/>
</dbReference>
<dbReference type="InterPro" id="IPR017739">
    <property type="entry name" value="T6SS-assoc_VCA0119"/>
</dbReference>
<gene>
    <name evidence="3" type="ORF">QOZ99_000320</name>
</gene>
<dbReference type="NCBIfam" id="TIGR03362">
    <property type="entry name" value="VI_chp_7"/>
    <property type="match status" value="1"/>
</dbReference>
<dbReference type="RefSeq" id="WP_306888128.1">
    <property type="nucleotide sequence ID" value="NZ_JAUSVR010000001.1"/>
</dbReference>
<protein>
    <submittedName>
        <fullName evidence="3">Type VI secretion system protein VasJ</fullName>
    </submittedName>
</protein>
<dbReference type="Proteomes" id="UP001235094">
    <property type="component" value="Unassembled WGS sequence"/>
</dbReference>
<evidence type="ECO:0000259" key="2">
    <source>
        <dbReference type="Pfam" id="PF06812"/>
    </source>
</evidence>
<dbReference type="Pfam" id="PF16989">
    <property type="entry name" value="T6SS_VasJ"/>
    <property type="match status" value="1"/>
</dbReference>
<feature type="compositionally biased region" description="Pro residues" evidence="1">
    <location>
        <begin position="241"/>
        <end position="256"/>
    </location>
</feature>
<reference evidence="3 4" key="1">
    <citation type="submission" date="2023-07" db="EMBL/GenBank/DDBJ databases">
        <title>Genomic Encyclopedia of Type Strains, Phase IV (KMG-IV): sequencing the most valuable type-strain genomes for metagenomic binning, comparative biology and taxonomic classification.</title>
        <authorList>
            <person name="Goeker M."/>
        </authorList>
    </citation>
    <scope>NUCLEOTIDE SEQUENCE [LARGE SCALE GENOMIC DNA]</scope>
    <source>
        <strain evidence="3 4">DSM 15561</strain>
    </source>
</reference>
<dbReference type="EMBL" id="JAUSVR010000001">
    <property type="protein sequence ID" value="MDQ0509443.1"/>
    <property type="molecule type" value="Genomic_DNA"/>
</dbReference>
<feature type="region of interest" description="Disordered" evidence="1">
    <location>
        <begin position="241"/>
        <end position="261"/>
    </location>
</feature>
<evidence type="ECO:0000313" key="4">
    <source>
        <dbReference type="Proteomes" id="UP001235094"/>
    </source>
</evidence>